<feature type="transmembrane region" description="Helical" evidence="1">
    <location>
        <begin position="35"/>
        <end position="55"/>
    </location>
</feature>
<organism evidence="2 3">
    <name type="scientific">Anaerostipes rhamnosivorans</name>
    <dbReference type="NCBI Taxonomy" id="1229621"/>
    <lineage>
        <taxon>Bacteria</taxon>
        <taxon>Bacillati</taxon>
        <taxon>Bacillota</taxon>
        <taxon>Clostridia</taxon>
        <taxon>Lachnospirales</taxon>
        <taxon>Lachnospiraceae</taxon>
        <taxon>Anaerostipes</taxon>
    </lineage>
</organism>
<keyword evidence="1" id="KW-0472">Membrane</keyword>
<dbReference type="AlphaFoldDB" id="A0A4P8INK5"/>
<gene>
    <name evidence="2" type="ORF">AR1Y2_3305</name>
</gene>
<proteinExistence type="predicted"/>
<dbReference type="EMBL" id="CP040058">
    <property type="protein sequence ID" value="QCP36759.1"/>
    <property type="molecule type" value="Genomic_DNA"/>
</dbReference>
<evidence type="ECO:0000313" key="3">
    <source>
        <dbReference type="Proteomes" id="UP000298653"/>
    </source>
</evidence>
<keyword evidence="1" id="KW-1133">Transmembrane helix</keyword>
<dbReference type="RefSeq" id="WP_137329934.1">
    <property type="nucleotide sequence ID" value="NZ_CP040058.1"/>
</dbReference>
<reference evidence="2 3" key="1">
    <citation type="submission" date="2019-05" db="EMBL/GenBank/DDBJ databases">
        <title>Complete genome sequencing of Anaerostipes rhamnosivorans.</title>
        <authorList>
            <person name="Bui T.P.N."/>
            <person name="de Vos W.M."/>
        </authorList>
    </citation>
    <scope>NUCLEOTIDE SEQUENCE [LARGE SCALE GENOMIC DNA]</scope>
    <source>
        <strain evidence="2 3">1y2</strain>
    </source>
</reference>
<keyword evidence="1" id="KW-0812">Transmembrane</keyword>
<sequence length="62" mass="6699">MKQFETRTYKRLGALTGGITGVIAMIFSVCMGRNLLGAVLLIIFICAGTIIGSQVDKKHDVQ</sequence>
<name>A0A4P8INK5_9FIRM</name>
<feature type="transmembrane region" description="Helical" evidence="1">
    <location>
        <begin position="12"/>
        <end position="29"/>
    </location>
</feature>
<evidence type="ECO:0000313" key="2">
    <source>
        <dbReference type="EMBL" id="QCP36759.1"/>
    </source>
</evidence>
<dbReference type="Proteomes" id="UP000298653">
    <property type="component" value="Chromosome"/>
</dbReference>
<dbReference type="KEGG" id="arf:AR1Y2_3305"/>
<evidence type="ECO:0000256" key="1">
    <source>
        <dbReference type="SAM" id="Phobius"/>
    </source>
</evidence>
<keyword evidence="3" id="KW-1185">Reference proteome</keyword>
<accession>A0A4P8INK5</accession>
<protein>
    <submittedName>
        <fullName evidence="2">Uncharacterized protein</fullName>
    </submittedName>
</protein>